<name>A0A512TP48_CLOBU</name>
<reference evidence="1 2" key="1">
    <citation type="submission" date="2019-07" db="EMBL/GenBank/DDBJ databases">
        <title>Whole genome shotgun sequence of Clostridium butyricum NBRC 3858.</title>
        <authorList>
            <person name="Hosoyama A."/>
            <person name="Uohara A."/>
            <person name="Ohji S."/>
            <person name="Ichikawa N."/>
        </authorList>
    </citation>
    <scope>NUCLEOTIDE SEQUENCE [LARGE SCALE GENOMIC DNA]</scope>
    <source>
        <strain evidence="1 2">NBRC 3858</strain>
    </source>
</reference>
<evidence type="ECO:0000313" key="2">
    <source>
        <dbReference type="Proteomes" id="UP000321089"/>
    </source>
</evidence>
<comment type="caution">
    <text evidence="1">The sequence shown here is derived from an EMBL/GenBank/DDBJ whole genome shotgun (WGS) entry which is preliminary data.</text>
</comment>
<sequence length="80" mass="9194">MSVFRTYSKTFYKDKASGLDIKVNDGANQLRSISTLKDVAHEEEYNHYSKLIEDNTILSLTDKCDEDKLLGMTIDIPYDK</sequence>
<gene>
    <name evidence="1" type="ORF">CBU02nite_25450</name>
</gene>
<dbReference type="EMBL" id="BKBC01000038">
    <property type="protein sequence ID" value="GEQ22039.1"/>
    <property type="molecule type" value="Genomic_DNA"/>
</dbReference>
<proteinExistence type="predicted"/>
<protein>
    <submittedName>
        <fullName evidence="1">Uncharacterized protein</fullName>
    </submittedName>
</protein>
<dbReference type="RefSeq" id="WP_002580249.1">
    <property type="nucleotide sequence ID" value="NZ_BKBC01000038.1"/>
</dbReference>
<evidence type="ECO:0000313" key="1">
    <source>
        <dbReference type="EMBL" id="GEQ22039.1"/>
    </source>
</evidence>
<accession>A0A512TP48</accession>
<dbReference type="AlphaFoldDB" id="A0A512TP48"/>
<organism evidence="1 2">
    <name type="scientific">Clostridium butyricum</name>
    <dbReference type="NCBI Taxonomy" id="1492"/>
    <lineage>
        <taxon>Bacteria</taxon>
        <taxon>Bacillati</taxon>
        <taxon>Bacillota</taxon>
        <taxon>Clostridia</taxon>
        <taxon>Eubacteriales</taxon>
        <taxon>Clostridiaceae</taxon>
        <taxon>Clostridium</taxon>
    </lineage>
</organism>
<dbReference type="Proteomes" id="UP000321089">
    <property type="component" value="Unassembled WGS sequence"/>
</dbReference>